<dbReference type="GO" id="GO:0003964">
    <property type="term" value="F:RNA-directed DNA polymerase activity"/>
    <property type="evidence" value="ECO:0007669"/>
    <property type="project" value="UniProtKB-KW"/>
</dbReference>
<sequence>MYPHVFVYLHDIIIVTRTYDEHLVWLRRVLQKIRDAGLVINREKSEFCLSQVKYLGFLVNQSGLQVDPEQTSAIVDYPAPQTMKQLRRFLGMASWYRRFIPTFVSIAEPLTRLTKKSQLWQWSTEQQDAFELLKTHLTAAPTLACSDFNQPFVLQTDASTVGLGAVLTQVQGGEERVIAYASRALTDPEKNYTTTEQECLAVIWAIRKFRS</sequence>
<dbReference type="GO" id="GO:0004519">
    <property type="term" value="F:endonuclease activity"/>
    <property type="evidence" value="ECO:0007669"/>
    <property type="project" value="UniProtKB-KW"/>
</dbReference>
<keyword evidence="4" id="KW-0255">Endonuclease</keyword>
<keyword evidence="5" id="KW-0695">RNA-directed DNA polymerase</keyword>
<dbReference type="PROSITE" id="PS50878">
    <property type="entry name" value="RT_POL"/>
    <property type="match status" value="1"/>
</dbReference>
<dbReference type="Gene3D" id="3.30.70.270">
    <property type="match status" value="2"/>
</dbReference>
<dbReference type="FunFam" id="3.30.70.270:FF:000020">
    <property type="entry name" value="Transposon Tf2-6 polyprotein-like Protein"/>
    <property type="match status" value="1"/>
</dbReference>
<keyword evidence="3" id="KW-0540">Nuclease</keyword>
<evidence type="ECO:0000313" key="8">
    <source>
        <dbReference type="EMBL" id="CAD1551244.1"/>
    </source>
</evidence>
<evidence type="ECO:0000256" key="4">
    <source>
        <dbReference type="ARBA" id="ARBA00022759"/>
    </source>
</evidence>
<reference evidence="8" key="1">
    <citation type="submission" date="2020-07" db="EMBL/GenBank/DDBJ databases">
        <authorList>
            <person name="Ferguson B K."/>
        </authorList>
    </citation>
    <scope>NUCLEOTIDE SEQUENCE</scope>
    <source>
        <strain evidence="8">L06</strain>
    </source>
</reference>
<evidence type="ECO:0000256" key="6">
    <source>
        <dbReference type="ARBA" id="ARBA00023268"/>
    </source>
</evidence>
<dbReference type="Gene3D" id="3.10.20.370">
    <property type="match status" value="1"/>
</dbReference>
<keyword evidence="4" id="KW-0378">Hydrolase</keyword>
<evidence type="ECO:0000256" key="5">
    <source>
        <dbReference type="ARBA" id="ARBA00022918"/>
    </source>
</evidence>
<dbReference type="PANTHER" id="PTHR37984:SF5">
    <property type="entry name" value="PROTEIN NYNRIN-LIKE"/>
    <property type="match status" value="1"/>
</dbReference>
<gene>
    <name evidence="8" type="ORF">BBRV_LOCUS52235</name>
</gene>
<dbReference type="InterPro" id="IPR043128">
    <property type="entry name" value="Rev_trsase/Diguanyl_cyclase"/>
</dbReference>
<dbReference type="PANTHER" id="PTHR37984">
    <property type="entry name" value="PROTEIN CBG26694"/>
    <property type="match status" value="1"/>
</dbReference>
<dbReference type="Pfam" id="PF00078">
    <property type="entry name" value="RVT_1"/>
    <property type="match status" value="1"/>
</dbReference>
<keyword evidence="2" id="KW-0808">Transferase</keyword>
<dbReference type="InterPro" id="IPR000477">
    <property type="entry name" value="RT_dom"/>
</dbReference>
<dbReference type="EMBL" id="CADCXW020000016">
    <property type="protein sequence ID" value="CAD1551244.1"/>
    <property type="molecule type" value="Genomic_DNA"/>
</dbReference>
<evidence type="ECO:0000256" key="3">
    <source>
        <dbReference type="ARBA" id="ARBA00022722"/>
    </source>
</evidence>
<accession>A0A6V7JGH6</accession>
<evidence type="ECO:0000256" key="1">
    <source>
        <dbReference type="ARBA" id="ARBA00012493"/>
    </source>
</evidence>
<proteinExistence type="predicted"/>
<dbReference type="InterPro" id="IPR041577">
    <property type="entry name" value="RT_RNaseH_2"/>
</dbReference>
<evidence type="ECO:0000259" key="7">
    <source>
        <dbReference type="PROSITE" id="PS50878"/>
    </source>
</evidence>
<name>A0A6V7JGH6_9HYME</name>
<dbReference type="FunFam" id="3.10.20.370:FF:000001">
    <property type="entry name" value="Retrovirus-related Pol polyprotein from transposon 17.6-like protein"/>
    <property type="match status" value="1"/>
</dbReference>
<protein>
    <recommendedName>
        <fullName evidence="1">RNA-directed DNA polymerase</fullName>
        <ecNumber evidence="1">2.7.7.49</ecNumber>
    </recommendedName>
</protein>
<organism evidence="8">
    <name type="scientific">Bracon brevicornis</name>
    <dbReference type="NCBI Taxonomy" id="1563983"/>
    <lineage>
        <taxon>Eukaryota</taxon>
        <taxon>Metazoa</taxon>
        <taxon>Ecdysozoa</taxon>
        <taxon>Arthropoda</taxon>
        <taxon>Hexapoda</taxon>
        <taxon>Insecta</taxon>
        <taxon>Pterygota</taxon>
        <taxon>Neoptera</taxon>
        <taxon>Endopterygota</taxon>
        <taxon>Hymenoptera</taxon>
        <taxon>Apocrita</taxon>
        <taxon>Ichneumonoidea</taxon>
        <taxon>Braconidae</taxon>
        <taxon>Braconinae</taxon>
        <taxon>Bracon</taxon>
    </lineage>
</organism>
<dbReference type="InterPro" id="IPR050951">
    <property type="entry name" value="Retrovirus_Pol_polyprotein"/>
</dbReference>
<feature type="domain" description="Reverse transcriptase" evidence="7">
    <location>
        <begin position="1"/>
        <end position="59"/>
    </location>
</feature>
<evidence type="ECO:0000256" key="2">
    <source>
        <dbReference type="ARBA" id="ARBA00022695"/>
    </source>
</evidence>
<dbReference type="AlphaFoldDB" id="A0A6V7JGH6"/>
<dbReference type="Pfam" id="PF17919">
    <property type="entry name" value="RT_RNaseH_2"/>
    <property type="match status" value="1"/>
</dbReference>
<dbReference type="EC" id="2.7.7.49" evidence="1"/>
<dbReference type="SUPFAM" id="SSF56672">
    <property type="entry name" value="DNA/RNA polymerases"/>
    <property type="match status" value="1"/>
</dbReference>
<dbReference type="InterPro" id="IPR043502">
    <property type="entry name" value="DNA/RNA_pol_sf"/>
</dbReference>
<keyword evidence="6" id="KW-0511">Multifunctional enzyme</keyword>
<keyword evidence="2" id="KW-0548">Nucleotidyltransferase</keyword>